<dbReference type="PANTHER" id="PTHR11814">
    <property type="entry name" value="SULFATE TRANSPORTER"/>
    <property type="match status" value="1"/>
</dbReference>
<dbReference type="PATRIC" id="fig|480.237.peg.1051"/>
<dbReference type="OrthoDB" id="9769739at2"/>
<comment type="subcellular location">
    <subcellularLocation>
        <location evidence="1">Membrane</location>
        <topology evidence="1">Multi-pass membrane protein</topology>
    </subcellularLocation>
</comment>
<dbReference type="GO" id="GO:0016020">
    <property type="term" value="C:membrane"/>
    <property type="evidence" value="ECO:0007669"/>
    <property type="project" value="UniProtKB-SubCell"/>
</dbReference>
<evidence type="ECO:0000259" key="6">
    <source>
        <dbReference type="PROSITE" id="PS50801"/>
    </source>
</evidence>
<dbReference type="Pfam" id="PF01740">
    <property type="entry name" value="STAS"/>
    <property type="match status" value="1"/>
</dbReference>
<keyword evidence="3 5" id="KW-1133">Transmembrane helix</keyword>
<feature type="transmembrane region" description="Helical" evidence="5">
    <location>
        <begin position="215"/>
        <end position="233"/>
    </location>
</feature>
<dbReference type="PROSITE" id="PS50801">
    <property type="entry name" value="STAS"/>
    <property type="match status" value="1"/>
</dbReference>
<evidence type="ECO:0000313" key="8">
    <source>
        <dbReference type="Proteomes" id="UP000078228"/>
    </source>
</evidence>
<dbReference type="Pfam" id="PF00916">
    <property type="entry name" value="Sulfate_transp"/>
    <property type="match status" value="1"/>
</dbReference>
<sequence>MRVQNLLPHWVLQLIQHPRTALSDIPAGLMMAVLVIPQSLGYAALAGLPPIMGLYAAIAPVIVYAWIGASSVSSIGPVAITAIMTASALTGYAAGSLQYTSLAIILAFMVGGILLIAGLIRLGWIMQFVSRGVASGFISGAAVLIIFSQIKHIIGVPLNADSLIDLFLSVYTSTQPIHLPTALLGVSATFLLIISRYGEAMIWGWLPTQWRGFGNRFFVILIVALSIWLSHRMEFEQMQIRLLQPLPTGLPKIAFPNFSVTTLLDLLPSALLIALIAFISSSTISAQQARIRGEPYDANKELGGLGLANITSGAYGGFVVAGGISRTSLNLSVGAKTPLASIICALGVLMILLFLGRYLEGLPYAILAAVIISSVISMVDTKTFISAWQLDKFDAICFGITFFTSIIFGLNSGLVVGLLASFAAMIYRTHQVHIAIVGRVGDSEHFRNIERHEATTFDGLLLLRIDESLYFGNAQSVLANLTQLSDDPSIHDIVLIMTAVNHVDLSAQEMLITFNHSCIERGQRLHLAEVKGPVMDVLKTSPVVEDLSGRIFLSANQAVQSLTKPSTDL</sequence>
<feature type="transmembrane region" description="Helical" evidence="5">
    <location>
        <begin position="99"/>
        <end position="120"/>
    </location>
</feature>
<feature type="transmembrane region" description="Helical" evidence="5">
    <location>
        <begin position="337"/>
        <end position="355"/>
    </location>
</feature>
<evidence type="ECO:0000256" key="5">
    <source>
        <dbReference type="SAM" id="Phobius"/>
    </source>
</evidence>
<evidence type="ECO:0000256" key="1">
    <source>
        <dbReference type="ARBA" id="ARBA00004141"/>
    </source>
</evidence>
<name>A0A198UGR2_MORCA</name>
<accession>A0A198UGR2</accession>
<feature type="transmembrane region" description="Helical" evidence="5">
    <location>
        <begin position="177"/>
        <end position="194"/>
    </location>
</feature>
<feature type="transmembrane region" description="Helical" evidence="5">
    <location>
        <begin position="132"/>
        <end position="150"/>
    </location>
</feature>
<organism evidence="7 8">
    <name type="scientific">Moraxella catarrhalis</name>
    <name type="common">Branhamella catarrhalis</name>
    <dbReference type="NCBI Taxonomy" id="480"/>
    <lineage>
        <taxon>Bacteria</taxon>
        <taxon>Pseudomonadati</taxon>
        <taxon>Pseudomonadota</taxon>
        <taxon>Gammaproteobacteria</taxon>
        <taxon>Moraxellales</taxon>
        <taxon>Moraxellaceae</taxon>
        <taxon>Moraxella</taxon>
    </lineage>
</organism>
<comment type="caution">
    <text evidence="7">The sequence shown here is derived from an EMBL/GenBank/DDBJ whole genome shotgun (WGS) entry which is preliminary data.</text>
</comment>
<reference evidence="7 8" key="1">
    <citation type="journal article" date="2016" name="Genome Biol. Evol.">
        <title>Comparative Genomic Analyses of the Moraxella catarrhalis Serosensitive and Seroresistant Lineages Demonstrate Their Independent Evolution.</title>
        <authorList>
            <person name="Earl J.P."/>
            <person name="de Vries S.P."/>
            <person name="Ahmed A."/>
            <person name="Powell E."/>
            <person name="Schultz M.P."/>
            <person name="Hermans P.W."/>
            <person name="Hill D.J."/>
            <person name="Zhou Z."/>
            <person name="Constantinidou C.I."/>
            <person name="Hu F.Z."/>
            <person name="Bootsma H.J."/>
            <person name="Ehrlich G.D."/>
        </authorList>
    </citation>
    <scope>NUCLEOTIDE SEQUENCE [LARGE SCALE GENOMIC DNA]</scope>
    <source>
        <strain evidence="7 8">Z7542</strain>
    </source>
</reference>
<proteinExistence type="predicted"/>
<protein>
    <submittedName>
        <fullName evidence="7">Sulfate permease</fullName>
    </submittedName>
</protein>
<dbReference type="SUPFAM" id="SSF52091">
    <property type="entry name" value="SpoIIaa-like"/>
    <property type="match status" value="1"/>
</dbReference>
<dbReference type="AlphaFoldDB" id="A0A198UGR2"/>
<dbReference type="EMBL" id="LXHC01000022">
    <property type="protein sequence ID" value="OAU95628.1"/>
    <property type="molecule type" value="Genomic_DNA"/>
</dbReference>
<dbReference type="InterPro" id="IPR036513">
    <property type="entry name" value="STAS_dom_sf"/>
</dbReference>
<dbReference type="CDD" id="cd07042">
    <property type="entry name" value="STAS_SulP_like_sulfate_transporter"/>
    <property type="match status" value="1"/>
</dbReference>
<evidence type="ECO:0000256" key="3">
    <source>
        <dbReference type="ARBA" id="ARBA00022989"/>
    </source>
</evidence>
<dbReference type="InterPro" id="IPR001902">
    <property type="entry name" value="SLC26A/SulP_fam"/>
</dbReference>
<dbReference type="RefSeq" id="WP_064621262.1">
    <property type="nucleotide sequence ID" value="NZ_LXHC01000022.1"/>
</dbReference>
<feature type="transmembrane region" description="Helical" evidence="5">
    <location>
        <begin position="399"/>
        <end position="427"/>
    </location>
</feature>
<evidence type="ECO:0000256" key="4">
    <source>
        <dbReference type="ARBA" id="ARBA00023136"/>
    </source>
</evidence>
<feature type="transmembrane region" description="Helical" evidence="5">
    <location>
        <begin position="302"/>
        <end position="325"/>
    </location>
</feature>
<dbReference type="Gene3D" id="3.30.750.24">
    <property type="entry name" value="STAS domain"/>
    <property type="match status" value="1"/>
</dbReference>
<dbReference type="InterPro" id="IPR011547">
    <property type="entry name" value="SLC26A/SulP_dom"/>
</dbReference>
<feature type="transmembrane region" description="Helical" evidence="5">
    <location>
        <begin position="74"/>
        <end position="93"/>
    </location>
</feature>
<keyword evidence="2 5" id="KW-0812">Transmembrane</keyword>
<evidence type="ECO:0000313" key="7">
    <source>
        <dbReference type="EMBL" id="OAU95628.1"/>
    </source>
</evidence>
<evidence type="ECO:0000256" key="2">
    <source>
        <dbReference type="ARBA" id="ARBA00022692"/>
    </source>
</evidence>
<feature type="domain" description="STAS" evidence="6">
    <location>
        <begin position="450"/>
        <end position="562"/>
    </location>
</feature>
<feature type="transmembrane region" description="Helical" evidence="5">
    <location>
        <begin position="253"/>
        <end position="281"/>
    </location>
</feature>
<feature type="transmembrane region" description="Helical" evidence="5">
    <location>
        <begin position="362"/>
        <end position="379"/>
    </location>
</feature>
<keyword evidence="4 5" id="KW-0472">Membrane</keyword>
<dbReference type="InterPro" id="IPR002645">
    <property type="entry name" value="STAS_dom"/>
</dbReference>
<feature type="transmembrane region" description="Helical" evidence="5">
    <location>
        <begin position="46"/>
        <end position="67"/>
    </location>
</feature>
<dbReference type="GO" id="GO:0055085">
    <property type="term" value="P:transmembrane transport"/>
    <property type="evidence" value="ECO:0007669"/>
    <property type="project" value="InterPro"/>
</dbReference>
<keyword evidence="8" id="KW-1185">Reference proteome</keyword>
<dbReference type="Proteomes" id="UP000078228">
    <property type="component" value="Unassembled WGS sequence"/>
</dbReference>
<gene>
    <name evidence="7" type="ORF">AO384_1234</name>
</gene>